<dbReference type="InterPro" id="IPR027417">
    <property type="entry name" value="P-loop_NTPase"/>
</dbReference>
<evidence type="ECO:0000259" key="5">
    <source>
        <dbReference type="PROSITE" id="PS50893"/>
    </source>
</evidence>
<dbReference type="EMBL" id="CP023434">
    <property type="protein sequence ID" value="AXY25648.1"/>
    <property type="molecule type" value="Genomic_DNA"/>
</dbReference>
<keyword evidence="3" id="KW-0547">Nucleotide-binding</keyword>
<gene>
    <name evidence="6" type="ORF">CL176_06355</name>
</gene>
<evidence type="ECO:0000256" key="2">
    <source>
        <dbReference type="ARBA" id="ARBA00022448"/>
    </source>
</evidence>
<dbReference type="OrthoDB" id="9804199at2"/>
<evidence type="ECO:0000313" key="6">
    <source>
        <dbReference type="EMBL" id="AXY25648.1"/>
    </source>
</evidence>
<dbReference type="GO" id="GO:0015424">
    <property type="term" value="F:ABC-type amino acid transporter activity"/>
    <property type="evidence" value="ECO:0007669"/>
    <property type="project" value="InterPro"/>
</dbReference>
<reference evidence="6 7" key="1">
    <citation type="submission" date="2017-09" db="EMBL/GenBank/DDBJ databases">
        <title>Complete genome sequence of Oxytococcus suis strain ZY16052.</title>
        <authorList>
            <person name="Li F."/>
        </authorList>
    </citation>
    <scope>NUCLEOTIDE SEQUENCE [LARGE SCALE GENOMIC DNA]</scope>
    <source>
        <strain evidence="6 7">ZY16052</strain>
    </source>
</reference>
<organism evidence="6 7">
    <name type="scientific">Suicoccus acidiformans</name>
    <dbReference type="NCBI Taxonomy" id="2036206"/>
    <lineage>
        <taxon>Bacteria</taxon>
        <taxon>Bacillati</taxon>
        <taxon>Bacillota</taxon>
        <taxon>Bacilli</taxon>
        <taxon>Lactobacillales</taxon>
        <taxon>Aerococcaceae</taxon>
        <taxon>Suicoccus</taxon>
    </lineage>
</organism>
<dbReference type="SMART" id="SM00382">
    <property type="entry name" value="AAA"/>
    <property type="match status" value="1"/>
</dbReference>
<keyword evidence="7" id="KW-1185">Reference proteome</keyword>
<name>A0A347WKP1_9LACT</name>
<dbReference type="PROSITE" id="PS50893">
    <property type="entry name" value="ABC_TRANSPORTER_2"/>
    <property type="match status" value="1"/>
</dbReference>
<dbReference type="PANTHER" id="PTHR43166">
    <property type="entry name" value="AMINO ACID IMPORT ATP-BINDING PROTEIN"/>
    <property type="match status" value="1"/>
</dbReference>
<evidence type="ECO:0000256" key="3">
    <source>
        <dbReference type="ARBA" id="ARBA00022741"/>
    </source>
</evidence>
<evidence type="ECO:0000313" key="7">
    <source>
        <dbReference type="Proteomes" id="UP000263232"/>
    </source>
</evidence>
<dbReference type="Pfam" id="PF00005">
    <property type="entry name" value="ABC_tran"/>
    <property type="match status" value="1"/>
</dbReference>
<comment type="similarity">
    <text evidence="1">Belongs to the ABC transporter superfamily.</text>
</comment>
<dbReference type="Gene3D" id="3.40.50.300">
    <property type="entry name" value="P-loop containing nucleotide triphosphate hydrolases"/>
    <property type="match status" value="1"/>
</dbReference>
<dbReference type="InterPro" id="IPR003593">
    <property type="entry name" value="AAA+_ATPase"/>
</dbReference>
<keyword evidence="2" id="KW-0813">Transport</keyword>
<dbReference type="PIRSF" id="PIRSF039085">
    <property type="entry name" value="ABC_ATPase_HisP"/>
    <property type="match status" value="1"/>
</dbReference>
<protein>
    <submittedName>
        <fullName evidence="6">Glutamine ABC transporter ATP-binding protein</fullName>
    </submittedName>
</protein>
<dbReference type="GO" id="GO:0005524">
    <property type="term" value="F:ATP binding"/>
    <property type="evidence" value="ECO:0007669"/>
    <property type="project" value="UniProtKB-KW"/>
</dbReference>
<sequence length="248" mass="27730">MSDMVLEARNLSKRYGNQKILDNVSLQIAEGEVVVIIGPSGSGKSTLLRILNGLEDIQSGEIYFQGRKVEANEQVWQKLRPEIGMVFQSYDLFPNKTVLENCTVAPVKVQGRKLEEVRGLVERLLEKVGLAGYADRMPSQLSGGQQQRVAIVRTLAMQPKVLLLDEITAALDPEVVQDVLRVILDLAEEKTTMLIVTHEMGFARQVSDRVIFLDRGVIVEEAATDKFFDKPETQRAREFIDAVEFGSI</sequence>
<dbReference type="PANTHER" id="PTHR43166:SF4">
    <property type="entry name" value="PHOSPHONATES IMPORT ATP-BINDING PROTEIN PHNC"/>
    <property type="match status" value="1"/>
</dbReference>
<dbReference type="InterPro" id="IPR050086">
    <property type="entry name" value="MetN_ABC_transporter-like"/>
</dbReference>
<dbReference type="Proteomes" id="UP000263232">
    <property type="component" value="Chromosome"/>
</dbReference>
<dbReference type="KEGG" id="abae:CL176_06355"/>
<dbReference type="InterPro" id="IPR030679">
    <property type="entry name" value="ABC_ATPase_HisP-typ"/>
</dbReference>
<evidence type="ECO:0000256" key="4">
    <source>
        <dbReference type="ARBA" id="ARBA00022840"/>
    </source>
</evidence>
<dbReference type="AlphaFoldDB" id="A0A347WKP1"/>
<dbReference type="InterPro" id="IPR017871">
    <property type="entry name" value="ABC_transporter-like_CS"/>
</dbReference>
<evidence type="ECO:0000256" key="1">
    <source>
        <dbReference type="ARBA" id="ARBA00005417"/>
    </source>
</evidence>
<dbReference type="RefSeq" id="WP_118990551.1">
    <property type="nucleotide sequence ID" value="NZ_CP023434.1"/>
</dbReference>
<dbReference type="GO" id="GO:0016887">
    <property type="term" value="F:ATP hydrolysis activity"/>
    <property type="evidence" value="ECO:0007669"/>
    <property type="project" value="InterPro"/>
</dbReference>
<proteinExistence type="inferred from homology"/>
<feature type="domain" description="ABC transporter" evidence="5">
    <location>
        <begin position="6"/>
        <end position="240"/>
    </location>
</feature>
<dbReference type="PROSITE" id="PS00211">
    <property type="entry name" value="ABC_TRANSPORTER_1"/>
    <property type="match status" value="1"/>
</dbReference>
<accession>A0A347WKP1</accession>
<dbReference type="InterPro" id="IPR003439">
    <property type="entry name" value="ABC_transporter-like_ATP-bd"/>
</dbReference>
<keyword evidence="4 6" id="KW-0067">ATP-binding</keyword>
<dbReference type="CDD" id="cd03262">
    <property type="entry name" value="ABC_HisP_GlnQ"/>
    <property type="match status" value="1"/>
</dbReference>
<dbReference type="SUPFAM" id="SSF52540">
    <property type="entry name" value="P-loop containing nucleoside triphosphate hydrolases"/>
    <property type="match status" value="1"/>
</dbReference>